<feature type="domain" description="AAA+ ATPase" evidence="5">
    <location>
        <begin position="160"/>
        <end position="298"/>
    </location>
</feature>
<evidence type="ECO:0000313" key="7">
    <source>
        <dbReference type="Proteomes" id="UP000005408"/>
    </source>
</evidence>
<dbReference type="PANTHER" id="PTHR23074:SF72">
    <property type="entry name" value="VACUOLAR PROTEIN SORTING-ASSOCIATED PROTEIN 4B"/>
    <property type="match status" value="1"/>
</dbReference>
<dbReference type="Gene3D" id="3.40.50.300">
    <property type="entry name" value="P-loop containing nucleotide triphosphate hydrolases"/>
    <property type="match status" value="1"/>
</dbReference>
<sequence>MTTSYCKFHADDAMDDTNSIYFEIISNLERTLAEGRKSSNVDIQAMYQSISKCRGLVQQLNRAETDPFYKNLILRLEETLTNQTNILQAKIEQLNGKKIQMTQGDPQQRVRRNAIEDTIITKGGIKFQDIAGLNDAKEALREAIIIPLLFPHLFTGSIKPWKRILLYGPPGTGKSRLAQAVSSEIKSTFYCVSSSDLVSSWVGESEKLIKELFHHATKQTGRSVVFIDEIDSICRQRSSREEEYSRRIKTELLKQMEGADTAHLSDKIFLLCATNCPWELDSAFLRRFQKRIFIPLPDKKARIELMKIHTKDNKIVMSEEDWAVLGEQTEGYSGSDLANLTLESLFCPIRELQTSKKWKQKDDQFVPCKEDEDADLKASIVEIPADKVRPREVTLNDFLSALKTHRKTVTQEEIQKFENFTKSMGEQG</sequence>
<evidence type="ECO:0000259" key="5">
    <source>
        <dbReference type="SMART" id="SM00382"/>
    </source>
</evidence>
<dbReference type="GO" id="GO:0016197">
    <property type="term" value="P:endosomal transport"/>
    <property type="evidence" value="ECO:0007669"/>
    <property type="project" value="TreeGrafter"/>
</dbReference>
<dbReference type="PROSITE" id="PS00674">
    <property type="entry name" value="AAA"/>
    <property type="match status" value="1"/>
</dbReference>
<dbReference type="Pfam" id="PF00004">
    <property type="entry name" value="AAA"/>
    <property type="match status" value="1"/>
</dbReference>
<dbReference type="InterPro" id="IPR041569">
    <property type="entry name" value="AAA_lid_3"/>
</dbReference>
<dbReference type="Pfam" id="PF09336">
    <property type="entry name" value="Vps4_C"/>
    <property type="match status" value="1"/>
</dbReference>
<organism evidence="6 7">
    <name type="scientific">Magallana gigas</name>
    <name type="common">Pacific oyster</name>
    <name type="synonym">Crassostrea gigas</name>
    <dbReference type="NCBI Taxonomy" id="29159"/>
    <lineage>
        <taxon>Eukaryota</taxon>
        <taxon>Metazoa</taxon>
        <taxon>Spiralia</taxon>
        <taxon>Lophotrochozoa</taxon>
        <taxon>Mollusca</taxon>
        <taxon>Bivalvia</taxon>
        <taxon>Autobranchia</taxon>
        <taxon>Pteriomorphia</taxon>
        <taxon>Ostreida</taxon>
        <taxon>Ostreoidea</taxon>
        <taxon>Ostreidae</taxon>
        <taxon>Magallana</taxon>
    </lineage>
</organism>
<dbReference type="EnsemblMetazoa" id="G15862.1">
    <property type="protein sequence ID" value="G15862.1:cds"/>
    <property type="gene ID" value="G15862"/>
</dbReference>
<dbReference type="GO" id="GO:0005524">
    <property type="term" value="F:ATP binding"/>
    <property type="evidence" value="ECO:0007669"/>
    <property type="project" value="UniProtKB-KW"/>
</dbReference>
<dbReference type="GO" id="GO:0016887">
    <property type="term" value="F:ATP hydrolysis activity"/>
    <property type="evidence" value="ECO:0007669"/>
    <property type="project" value="InterPro"/>
</dbReference>
<dbReference type="InterPro" id="IPR003960">
    <property type="entry name" value="ATPase_AAA_CS"/>
</dbReference>
<dbReference type="Proteomes" id="UP000005408">
    <property type="component" value="Unassembled WGS sequence"/>
</dbReference>
<dbReference type="SUPFAM" id="SSF52540">
    <property type="entry name" value="P-loop containing nucleoside triphosphate hydrolases"/>
    <property type="match status" value="1"/>
</dbReference>
<keyword evidence="7" id="KW-1185">Reference proteome</keyword>
<dbReference type="GO" id="GO:0007033">
    <property type="term" value="P:vacuole organization"/>
    <property type="evidence" value="ECO:0007669"/>
    <property type="project" value="TreeGrafter"/>
</dbReference>
<dbReference type="SMART" id="SM00382">
    <property type="entry name" value="AAA"/>
    <property type="match status" value="1"/>
</dbReference>
<evidence type="ECO:0000313" key="6">
    <source>
        <dbReference type="EnsemblMetazoa" id="G15862.1:cds"/>
    </source>
</evidence>
<dbReference type="FunFam" id="3.40.50.300:FF:001003">
    <property type="entry name" value="Vacuolar protein sorting-associated protein 4"/>
    <property type="match status" value="1"/>
</dbReference>
<dbReference type="Gene3D" id="1.10.8.60">
    <property type="match status" value="1"/>
</dbReference>
<dbReference type="InterPro" id="IPR027417">
    <property type="entry name" value="P-loop_NTPase"/>
</dbReference>
<comment type="similarity">
    <text evidence="1 4">Belongs to the AAA ATPase family.</text>
</comment>
<keyword evidence="2 4" id="KW-0547">Nucleotide-binding</keyword>
<accession>A0A8W8IU28</accession>
<name>A0A8W8IU28_MAGGI</name>
<dbReference type="PANTHER" id="PTHR23074">
    <property type="entry name" value="AAA DOMAIN-CONTAINING"/>
    <property type="match status" value="1"/>
</dbReference>
<evidence type="ECO:0000256" key="4">
    <source>
        <dbReference type="RuleBase" id="RU003651"/>
    </source>
</evidence>
<reference evidence="6" key="1">
    <citation type="submission" date="2022-08" db="UniProtKB">
        <authorList>
            <consortium name="EnsemblMetazoa"/>
        </authorList>
    </citation>
    <scope>IDENTIFICATION</scope>
    <source>
        <strain evidence="6">05x7-T-G4-1.051#20</strain>
    </source>
</reference>
<dbReference type="AlphaFoldDB" id="A0A8W8IU28"/>
<protein>
    <recommendedName>
        <fullName evidence="5">AAA+ ATPase domain-containing protein</fullName>
    </recommendedName>
</protein>
<dbReference type="InterPro" id="IPR003959">
    <property type="entry name" value="ATPase_AAA_core"/>
</dbReference>
<keyword evidence="3 4" id="KW-0067">ATP-binding</keyword>
<dbReference type="InterPro" id="IPR015415">
    <property type="entry name" value="Spast_Vps4_C"/>
</dbReference>
<dbReference type="InterPro" id="IPR003593">
    <property type="entry name" value="AAA+_ATPase"/>
</dbReference>
<dbReference type="InterPro" id="IPR050304">
    <property type="entry name" value="MT-severing_AAA_ATPase"/>
</dbReference>
<dbReference type="Pfam" id="PF17862">
    <property type="entry name" value="AAA_lid_3"/>
    <property type="match status" value="1"/>
</dbReference>
<evidence type="ECO:0000256" key="1">
    <source>
        <dbReference type="ARBA" id="ARBA00006914"/>
    </source>
</evidence>
<proteinExistence type="inferred from homology"/>
<evidence type="ECO:0000256" key="2">
    <source>
        <dbReference type="ARBA" id="ARBA00022741"/>
    </source>
</evidence>
<evidence type="ECO:0000256" key="3">
    <source>
        <dbReference type="ARBA" id="ARBA00022840"/>
    </source>
</evidence>